<gene>
    <name evidence="2" type="ORF">CfE428DRAFT_6161</name>
</gene>
<dbReference type="InParanoid" id="B4DB70"/>
<dbReference type="PANTHER" id="PTHR31061:SF24">
    <property type="entry name" value="LD22376P"/>
    <property type="match status" value="1"/>
</dbReference>
<feature type="transmembrane region" description="Helical" evidence="1">
    <location>
        <begin position="391"/>
        <end position="409"/>
    </location>
</feature>
<proteinExistence type="predicted"/>
<reference evidence="2 3" key="1">
    <citation type="journal article" date="2011" name="J. Bacteriol.">
        <title>Genome sequence of Chthoniobacter flavus Ellin428, an aerobic heterotrophic soil bacterium.</title>
        <authorList>
            <person name="Kant R."/>
            <person name="van Passel M.W."/>
            <person name="Palva A."/>
            <person name="Lucas S."/>
            <person name="Lapidus A."/>
            <person name="Glavina Del Rio T."/>
            <person name="Dalin E."/>
            <person name="Tice H."/>
            <person name="Bruce D."/>
            <person name="Goodwin L."/>
            <person name="Pitluck S."/>
            <person name="Larimer F.W."/>
            <person name="Land M.L."/>
            <person name="Hauser L."/>
            <person name="Sangwan P."/>
            <person name="de Vos W.M."/>
            <person name="Janssen P.H."/>
            <person name="Smidt H."/>
        </authorList>
    </citation>
    <scope>NUCLEOTIDE SEQUENCE [LARGE SCALE GENOMIC DNA]</scope>
    <source>
        <strain evidence="2 3">Ellin428</strain>
    </source>
</reference>
<organism evidence="2 3">
    <name type="scientific">Chthoniobacter flavus Ellin428</name>
    <dbReference type="NCBI Taxonomy" id="497964"/>
    <lineage>
        <taxon>Bacteria</taxon>
        <taxon>Pseudomonadati</taxon>
        <taxon>Verrucomicrobiota</taxon>
        <taxon>Spartobacteria</taxon>
        <taxon>Chthoniobacterales</taxon>
        <taxon>Chthoniobacteraceae</taxon>
        <taxon>Chthoniobacter</taxon>
    </lineage>
</organism>
<feature type="transmembrane region" description="Helical" evidence="1">
    <location>
        <begin position="284"/>
        <end position="304"/>
    </location>
</feature>
<evidence type="ECO:0000313" key="3">
    <source>
        <dbReference type="Proteomes" id="UP000005824"/>
    </source>
</evidence>
<dbReference type="STRING" id="497964.CfE428DRAFT_6161"/>
<accession>B4DB70</accession>
<evidence type="ECO:0008006" key="4">
    <source>
        <dbReference type="Google" id="ProtNLM"/>
    </source>
</evidence>
<protein>
    <recommendedName>
        <fullName evidence="4">DUF5009 domain-containing protein</fullName>
    </recommendedName>
</protein>
<evidence type="ECO:0000256" key="1">
    <source>
        <dbReference type="SAM" id="Phobius"/>
    </source>
</evidence>
<feature type="transmembrane region" description="Helical" evidence="1">
    <location>
        <begin position="316"/>
        <end position="335"/>
    </location>
</feature>
<dbReference type="eggNOG" id="COG4299">
    <property type="taxonomic scope" value="Bacteria"/>
</dbReference>
<comment type="caution">
    <text evidence="2">The sequence shown here is derived from an EMBL/GenBank/DDBJ whole genome shotgun (WGS) entry which is preliminary data.</text>
</comment>
<feature type="transmembrane region" description="Helical" evidence="1">
    <location>
        <begin position="150"/>
        <end position="166"/>
    </location>
</feature>
<keyword evidence="3" id="KW-1185">Reference proteome</keyword>
<feature type="transmembrane region" description="Helical" evidence="1">
    <location>
        <begin position="342"/>
        <end position="360"/>
    </location>
</feature>
<sequence length="417" mass="46410">MTALPAAAADPLAPLPAARVSAPTTPAPASVRLGSIDAYRGLVMFLLLAEQFRTASVAKALPDSSFWRFLATQQEHVTWTGAVLHDMIQPSFSFLVGVALPFSIGNRRARGQSPEATTGHAFLRALILVLLGIFLRSTGHSQTNFTFEDTLTQIGLGYGFLYLIALRSVRVQWIALVVILVGYWLAFARWPLPGEDFDWVHAGVTPDFAGNASGFAAHWNKNTNLAWAFDRWFLNLFPREKPFLFNQGGYATLSFIPTLGTMILGLLAGEVIRSPRRDSEKMGWLLMAAVVCVGLGWLLGATGVCPVVKRVWTPSWVLFSGGWCFFATALFYRIIDLSGYRRWAFPLIVIGMNSIAIYVMDHLFPSFIRDAWRTHVGANTFKVFGPAYEQFLLGTCVVVTLWLILYAMYRKKIFLRI</sequence>
<name>B4DB70_9BACT</name>
<feature type="transmembrane region" description="Helical" evidence="1">
    <location>
        <begin position="116"/>
        <end position="135"/>
    </location>
</feature>
<evidence type="ECO:0000313" key="2">
    <source>
        <dbReference type="EMBL" id="EDY16348.1"/>
    </source>
</evidence>
<dbReference type="Proteomes" id="UP000005824">
    <property type="component" value="Unassembled WGS sequence"/>
</dbReference>
<dbReference type="PANTHER" id="PTHR31061">
    <property type="entry name" value="LD22376P"/>
    <property type="match status" value="1"/>
</dbReference>
<keyword evidence="1" id="KW-0812">Transmembrane</keyword>
<feature type="transmembrane region" description="Helical" evidence="1">
    <location>
        <begin position="250"/>
        <end position="272"/>
    </location>
</feature>
<dbReference type="AlphaFoldDB" id="B4DB70"/>
<dbReference type="RefSeq" id="WP_006983480.1">
    <property type="nucleotide sequence ID" value="NZ_ABVL01000035.1"/>
</dbReference>
<feature type="transmembrane region" description="Helical" evidence="1">
    <location>
        <begin position="173"/>
        <end position="192"/>
    </location>
</feature>
<keyword evidence="1" id="KW-1133">Transmembrane helix</keyword>
<dbReference type="EMBL" id="ABVL01000035">
    <property type="protein sequence ID" value="EDY16348.1"/>
    <property type="molecule type" value="Genomic_DNA"/>
</dbReference>
<keyword evidence="1" id="KW-0472">Membrane</keyword>